<dbReference type="GO" id="GO:0006281">
    <property type="term" value="P:DNA repair"/>
    <property type="evidence" value="ECO:0007669"/>
    <property type="project" value="InterPro"/>
</dbReference>
<dbReference type="PANTHER" id="PTHR21180:SF32">
    <property type="entry name" value="ENDONUCLEASE_EXONUCLEASE_PHOSPHATASE FAMILY DOMAIN-CONTAINING PROTEIN 1"/>
    <property type="match status" value="1"/>
</dbReference>
<dbReference type="Gene3D" id="1.10.150.310">
    <property type="entry name" value="Tex RuvX-like domain-like"/>
    <property type="match status" value="1"/>
</dbReference>
<keyword evidence="2" id="KW-1133">Transmembrane helix</keyword>
<dbReference type="InterPro" id="IPR019554">
    <property type="entry name" value="Soluble_ligand-bd"/>
</dbReference>
<evidence type="ECO:0000256" key="2">
    <source>
        <dbReference type="SAM" id="Phobius"/>
    </source>
</evidence>
<dbReference type="GO" id="GO:0015627">
    <property type="term" value="C:type II protein secretion system complex"/>
    <property type="evidence" value="ECO:0007669"/>
    <property type="project" value="TreeGrafter"/>
</dbReference>
<accession>A0A1B7LZJ8</accession>
<feature type="domain" description="Helix-hairpin-helix DNA-binding motif class 1" evidence="3">
    <location>
        <begin position="204"/>
        <end position="223"/>
    </location>
</feature>
<dbReference type="SMART" id="SM00278">
    <property type="entry name" value="HhH1"/>
    <property type="match status" value="2"/>
</dbReference>
<name>A0A1B7LZJ8_9MICC</name>
<dbReference type="EMBL" id="LXEY01000018">
    <property type="protein sequence ID" value="OAV60929.1"/>
    <property type="molecule type" value="Genomic_DNA"/>
</dbReference>
<sequence length="226" mass="23660">MAKHLAEPIESSRQAPIWRTKIALSAVLMVIVIILTVLGFRWLTTDHEATPDSALTVNNTEPEPFDSPSDDASVFEETPNELLVVHVAGEVQQPGIVELEPTARVIDAIESAGGPTDEAQLDALNLAAIVNDGEYILVPDRQSTAATPANPPAAGGTGPAGNNATVNLNTADSTELETLPGVGPATAEKIIAHREQHGAFAQLSDLEAVSGIGPATLERLDGLVTW</sequence>
<feature type="region of interest" description="Disordered" evidence="1">
    <location>
        <begin position="144"/>
        <end position="164"/>
    </location>
</feature>
<feature type="domain" description="Helix-hairpin-helix DNA-binding motif class 1" evidence="3">
    <location>
        <begin position="174"/>
        <end position="193"/>
    </location>
</feature>
<evidence type="ECO:0000313" key="4">
    <source>
        <dbReference type="EMBL" id="OAV60929.1"/>
    </source>
</evidence>
<dbReference type="InterPro" id="IPR051675">
    <property type="entry name" value="Endo/Exo/Phosphatase_dom_1"/>
</dbReference>
<dbReference type="NCBIfam" id="TIGR00426">
    <property type="entry name" value="competence protein ComEA helix-hairpin-helix repeat region"/>
    <property type="match status" value="1"/>
</dbReference>
<gene>
    <name evidence="4" type="ORF">A6F49_10695</name>
</gene>
<dbReference type="SUPFAM" id="SSF47781">
    <property type="entry name" value="RuvA domain 2-like"/>
    <property type="match status" value="1"/>
</dbReference>
<dbReference type="InterPro" id="IPR010994">
    <property type="entry name" value="RuvA_2-like"/>
</dbReference>
<comment type="caution">
    <text evidence="4">The sequence shown here is derived from an EMBL/GenBank/DDBJ whole genome shotgun (WGS) entry which is preliminary data.</text>
</comment>
<proteinExistence type="predicted"/>
<evidence type="ECO:0000259" key="3">
    <source>
        <dbReference type="SMART" id="SM00278"/>
    </source>
</evidence>
<dbReference type="Gene3D" id="3.10.560.10">
    <property type="entry name" value="Outer membrane lipoprotein wza domain like"/>
    <property type="match status" value="1"/>
</dbReference>
<feature type="transmembrane region" description="Helical" evidence="2">
    <location>
        <begin position="22"/>
        <end position="43"/>
    </location>
</feature>
<dbReference type="RefSeq" id="WP_052504874.1">
    <property type="nucleotide sequence ID" value="NZ_LXEY01000018.1"/>
</dbReference>
<feature type="region of interest" description="Disordered" evidence="1">
    <location>
        <begin position="52"/>
        <end position="73"/>
    </location>
</feature>
<dbReference type="Pfam" id="PF10531">
    <property type="entry name" value="SLBB"/>
    <property type="match status" value="1"/>
</dbReference>
<keyword evidence="2" id="KW-0812">Transmembrane</keyword>
<dbReference type="GO" id="GO:0003677">
    <property type="term" value="F:DNA binding"/>
    <property type="evidence" value="ECO:0007669"/>
    <property type="project" value="InterPro"/>
</dbReference>
<dbReference type="Proteomes" id="UP000078292">
    <property type="component" value="Unassembled WGS sequence"/>
</dbReference>
<dbReference type="InterPro" id="IPR004509">
    <property type="entry name" value="Competence_ComEA_HhH"/>
</dbReference>
<dbReference type="STRING" id="1837282.A6F49_10695"/>
<evidence type="ECO:0000256" key="1">
    <source>
        <dbReference type="SAM" id="MobiDB-lite"/>
    </source>
</evidence>
<dbReference type="AlphaFoldDB" id="A0A1B7LZJ8"/>
<reference evidence="4 5" key="1">
    <citation type="submission" date="2016-04" db="EMBL/GenBank/DDBJ databases">
        <title>First whole genome shotgun sequence of the bacterium Enteractinococcus sp. strain UASWS1574.</title>
        <authorList>
            <person name="Crovadore J."/>
            <person name="Chablais R."/>
            <person name="Lefort F."/>
        </authorList>
    </citation>
    <scope>NUCLEOTIDE SEQUENCE [LARGE SCALE GENOMIC DNA]</scope>
    <source>
        <strain evidence="4 5">UASWS1574</strain>
    </source>
</reference>
<protein>
    <recommendedName>
        <fullName evidence="3">Helix-hairpin-helix DNA-binding motif class 1 domain-containing protein</fullName>
    </recommendedName>
</protein>
<dbReference type="GO" id="GO:0015628">
    <property type="term" value="P:protein secretion by the type II secretion system"/>
    <property type="evidence" value="ECO:0007669"/>
    <property type="project" value="TreeGrafter"/>
</dbReference>
<organism evidence="4 5">
    <name type="scientific">Enteractinococcus helveticum</name>
    <dbReference type="NCBI Taxonomy" id="1837282"/>
    <lineage>
        <taxon>Bacteria</taxon>
        <taxon>Bacillati</taxon>
        <taxon>Actinomycetota</taxon>
        <taxon>Actinomycetes</taxon>
        <taxon>Micrococcales</taxon>
        <taxon>Micrococcaceae</taxon>
    </lineage>
</organism>
<keyword evidence="2" id="KW-0472">Membrane</keyword>
<evidence type="ECO:0000313" key="5">
    <source>
        <dbReference type="Proteomes" id="UP000078292"/>
    </source>
</evidence>
<dbReference type="InterPro" id="IPR003583">
    <property type="entry name" value="Hlx-hairpin-Hlx_DNA-bd_motif"/>
</dbReference>
<dbReference type="PANTHER" id="PTHR21180">
    <property type="entry name" value="ENDONUCLEASE/EXONUCLEASE/PHOSPHATASE FAMILY DOMAIN-CONTAINING PROTEIN 1"/>
    <property type="match status" value="1"/>
</dbReference>
<keyword evidence="5" id="KW-1185">Reference proteome</keyword>
<dbReference type="Pfam" id="PF12836">
    <property type="entry name" value="HHH_3"/>
    <property type="match status" value="1"/>
</dbReference>
<dbReference type="OrthoDB" id="9758724at2"/>